<sequence length="256" mass="28981">MIEKNYYELLGVSATASLAEITQAFNRRLREINERNAETKIEELQSVIEAFAILSKAEKRADYDKFLETGQAIVLGEQEPVFESTSLVERIKFETTGKNFEKVLPSLIEKVDNLLNRVQDHNVRLKYRGKQIGPDVPMGYVIALEALGLMGAGMVRTLVANLGVKTLFDVEVISRSEQFVKKGDEYYQNGELDLAQQQYFTALNLNNKSALACIRLGVLNKIRGNSEEARSWFQKAQIYEPESPLAEEAQEQLKKL</sequence>
<evidence type="ECO:0000313" key="2">
    <source>
        <dbReference type="EMBL" id="MFC1849940.1"/>
    </source>
</evidence>
<dbReference type="SUPFAM" id="SSF46565">
    <property type="entry name" value="Chaperone J-domain"/>
    <property type="match status" value="1"/>
</dbReference>
<dbReference type="InterPro" id="IPR001623">
    <property type="entry name" value="DnaJ_domain"/>
</dbReference>
<dbReference type="InterPro" id="IPR011990">
    <property type="entry name" value="TPR-like_helical_dom_sf"/>
</dbReference>
<dbReference type="InterPro" id="IPR052763">
    <property type="entry name" value="DnaJ_C4"/>
</dbReference>
<keyword evidence="3" id="KW-1185">Reference proteome</keyword>
<name>A0ABV6YUR0_UNCC1</name>
<organism evidence="2 3">
    <name type="scientific">candidate division CSSED10-310 bacterium</name>
    <dbReference type="NCBI Taxonomy" id="2855610"/>
    <lineage>
        <taxon>Bacteria</taxon>
        <taxon>Bacteria division CSSED10-310</taxon>
    </lineage>
</organism>
<proteinExistence type="predicted"/>
<dbReference type="InterPro" id="IPR036869">
    <property type="entry name" value="J_dom_sf"/>
</dbReference>
<dbReference type="Proteomes" id="UP001594351">
    <property type="component" value="Unassembled WGS sequence"/>
</dbReference>
<evidence type="ECO:0000259" key="1">
    <source>
        <dbReference type="PROSITE" id="PS50076"/>
    </source>
</evidence>
<dbReference type="EMBL" id="JBHPBY010000067">
    <property type="protein sequence ID" value="MFC1849940.1"/>
    <property type="molecule type" value="Genomic_DNA"/>
</dbReference>
<feature type="domain" description="J" evidence="1">
    <location>
        <begin position="5"/>
        <end position="67"/>
    </location>
</feature>
<dbReference type="CDD" id="cd06257">
    <property type="entry name" value="DnaJ"/>
    <property type="match status" value="1"/>
</dbReference>
<dbReference type="SUPFAM" id="SSF48452">
    <property type="entry name" value="TPR-like"/>
    <property type="match status" value="1"/>
</dbReference>
<accession>A0ABV6YUR0</accession>
<dbReference type="SMART" id="SM00028">
    <property type="entry name" value="TPR"/>
    <property type="match status" value="2"/>
</dbReference>
<gene>
    <name evidence="2" type="ORF">ACFL27_07100</name>
</gene>
<dbReference type="Pfam" id="PF00226">
    <property type="entry name" value="DnaJ"/>
    <property type="match status" value="1"/>
</dbReference>
<reference evidence="2 3" key="1">
    <citation type="submission" date="2024-09" db="EMBL/GenBank/DDBJ databases">
        <title>Laminarin stimulates single cell rates of sulfate reduction while oxygen inhibits transcriptomic activity in coastal marine sediment.</title>
        <authorList>
            <person name="Lindsay M."/>
            <person name="Orcutt B."/>
            <person name="Emerson D."/>
            <person name="Stepanauskas R."/>
            <person name="D'Angelo T."/>
        </authorList>
    </citation>
    <scope>NUCLEOTIDE SEQUENCE [LARGE SCALE GENOMIC DNA]</scope>
    <source>
        <strain evidence="2">SAG AM-311-K15</strain>
    </source>
</reference>
<dbReference type="PANTHER" id="PTHR44825:SF1">
    <property type="entry name" value="DNAJ HOMOLOG SUBFAMILY C MEMBER 4"/>
    <property type="match status" value="1"/>
</dbReference>
<dbReference type="PRINTS" id="PR00625">
    <property type="entry name" value="JDOMAIN"/>
</dbReference>
<comment type="caution">
    <text evidence="2">The sequence shown here is derived from an EMBL/GenBank/DDBJ whole genome shotgun (WGS) entry which is preliminary data.</text>
</comment>
<dbReference type="InterPro" id="IPR019734">
    <property type="entry name" value="TPR_rpt"/>
</dbReference>
<evidence type="ECO:0000313" key="3">
    <source>
        <dbReference type="Proteomes" id="UP001594351"/>
    </source>
</evidence>
<protein>
    <submittedName>
        <fullName evidence="2">DnaJ domain-containing protein</fullName>
    </submittedName>
</protein>
<dbReference type="Gene3D" id="1.10.287.110">
    <property type="entry name" value="DnaJ domain"/>
    <property type="match status" value="1"/>
</dbReference>
<dbReference type="PANTHER" id="PTHR44825">
    <property type="match status" value="1"/>
</dbReference>
<dbReference type="Gene3D" id="1.25.40.10">
    <property type="entry name" value="Tetratricopeptide repeat domain"/>
    <property type="match status" value="1"/>
</dbReference>
<dbReference type="PROSITE" id="PS50076">
    <property type="entry name" value="DNAJ_2"/>
    <property type="match status" value="1"/>
</dbReference>